<dbReference type="Proteomes" id="UP000718564">
    <property type="component" value="Unassembled WGS sequence"/>
</dbReference>
<dbReference type="EMBL" id="QMEB01000118">
    <property type="protein sequence ID" value="NMG20851.1"/>
    <property type="molecule type" value="Genomic_DNA"/>
</dbReference>
<name>A0ABX1PB69_9CYAN</name>
<evidence type="ECO:0000313" key="2">
    <source>
        <dbReference type="Proteomes" id="UP000718564"/>
    </source>
</evidence>
<proteinExistence type="predicted"/>
<accession>A0ABX1PB69</accession>
<protein>
    <submittedName>
        <fullName evidence="1">Uncharacterized protein</fullName>
    </submittedName>
</protein>
<sequence>MTEERQRKQGQKAEGIKNFLEKVSPLFFALWFQAPKFIYGKGNKIYSEMHGMRNKASLLQAPNLWYGDS</sequence>
<comment type="caution">
    <text evidence="1">The sequence shown here is derived from an EMBL/GenBank/DDBJ whole genome shotgun (WGS) entry which is preliminary data.</text>
</comment>
<evidence type="ECO:0000313" key="1">
    <source>
        <dbReference type="EMBL" id="NMG20851.1"/>
    </source>
</evidence>
<keyword evidence="2" id="KW-1185">Reference proteome</keyword>
<gene>
    <name evidence="1" type="ORF">DP116_15835</name>
</gene>
<organism evidence="1 2">
    <name type="scientific">Brasilonema bromeliae SPC951</name>
    <dbReference type="NCBI Taxonomy" id="385972"/>
    <lineage>
        <taxon>Bacteria</taxon>
        <taxon>Bacillati</taxon>
        <taxon>Cyanobacteriota</taxon>
        <taxon>Cyanophyceae</taxon>
        <taxon>Nostocales</taxon>
        <taxon>Scytonemataceae</taxon>
        <taxon>Brasilonema</taxon>
        <taxon>Bromeliae group (in: Brasilonema)</taxon>
    </lineage>
</organism>
<reference evidence="1 2" key="1">
    <citation type="submission" date="2018-06" db="EMBL/GenBank/DDBJ databases">
        <title>Comparative genomics of Brasilonema spp. strains.</title>
        <authorList>
            <person name="Alvarenga D.O."/>
            <person name="Fiore M.F."/>
            <person name="Varani A.M."/>
        </authorList>
    </citation>
    <scope>NUCLEOTIDE SEQUENCE [LARGE SCALE GENOMIC DNA]</scope>
    <source>
        <strain evidence="1 2">SPC951</strain>
    </source>
</reference>